<name>A0A6S6VUD3_9PLEO</name>
<dbReference type="Proteomes" id="UP000472372">
    <property type="component" value="Chromosome 3"/>
</dbReference>
<dbReference type="AlphaFoldDB" id="A0A6S6VUD3"/>
<keyword evidence="2" id="KW-0812">Transmembrane</keyword>
<protein>
    <submittedName>
        <fullName evidence="3">Uncharacterized protein</fullName>
    </submittedName>
</protein>
<reference evidence="3" key="1">
    <citation type="submission" date="2021-02" db="EMBL/GenBank/DDBJ databases">
        <authorList>
            <person name="Syme A R."/>
            <person name="Syme A R."/>
            <person name="Moolhuijzen P."/>
        </authorList>
    </citation>
    <scope>NUCLEOTIDE SEQUENCE</scope>
    <source>
        <strain evidence="3">W1-1</strain>
    </source>
</reference>
<keyword evidence="2" id="KW-1133">Transmembrane helix</keyword>
<feature type="transmembrane region" description="Helical" evidence="2">
    <location>
        <begin position="6"/>
        <end position="25"/>
    </location>
</feature>
<sequence>MHDFIFIIVLSVAITVSLVCLEFFITEETRNRLLGKIRTQSDEIRKLTLELRMLKQKMERLQKERDVASSCESVQHPDKKNTPDPSDIPDDWESVGEEFDFTREYFTLEKDARALSRAATSRLDNGLAANLAFLHKHGYLHALKPDDMSQTRLVTSKFNHSWYVMEMVVEDVIIAGGEPAKQGLAYEALCDVVARAVECVLDQPRHRK</sequence>
<accession>A0A6S6VUD3</accession>
<organism evidence="3 4">
    <name type="scientific">Pyrenophora teres f. teres</name>
    <dbReference type="NCBI Taxonomy" id="97479"/>
    <lineage>
        <taxon>Eukaryota</taxon>
        <taxon>Fungi</taxon>
        <taxon>Dikarya</taxon>
        <taxon>Ascomycota</taxon>
        <taxon>Pezizomycotina</taxon>
        <taxon>Dothideomycetes</taxon>
        <taxon>Pleosporomycetidae</taxon>
        <taxon>Pleosporales</taxon>
        <taxon>Pleosporineae</taxon>
        <taxon>Pleosporaceae</taxon>
        <taxon>Pyrenophora</taxon>
    </lineage>
</organism>
<evidence type="ECO:0000256" key="2">
    <source>
        <dbReference type="SAM" id="Phobius"/>
    </source>
</evidence>
<evidence type="ECO:0000256" key="1">
    <source>
        <dbReference type="SAM" id="MobiDB-lite"/>
    </source>
</evidence>
<gene>
    <name evidence="3" type="ORF">PTTW11_03373</name>
</gene>
<evidence type="ECO:0000313" key="3">
    <source>
        <dbReference type="EMBL" id="CAE7022101.1"/>
    </source>
</evidence>
<feature type="region of interest" description="Disordered" evidence="1">
    <location>
        <begin position="65"/>
        <end position="91"/>
    </location>
</feature>
<dbReference type="EMBL" id="HG992979">
    <property type="protein sequence ID" value="CAE7022101.1"/>
    <property type="molecule type" value="Genomic_DNA"/>
</dbReference>
<proteinExistence type="predicted"/>
<keyword evidence="2" id="KW-0472">Membrane</keyword>
<evidence type="ECO:0000313" key="4">
    <source>
        <dbReference type="Proteomes" id="UP000472372"/>
    </source>
</evidence>